<keyword evidence="3 7" id="KW-0812">Transmembrane</keyword>
<dbReference type="GO" id="GO:0051603">
    <property type="term" value="P:proteolysis involved in protein catabolic process"/>
    <property type="evidence" value="ECO:0007669"/>
    <property type="project" value="UniProtKB-ARBA"/>
</dbReference>
<keyword evidence="4 7" id="KW-0256">Endoplasmic reticulum</keyword>
<evidence type="ECO:0000256" key="8">
    <source>
        <dbReference type="SAM" id="MobiDB-lite"/>
    </source>
</evidence>
<gene>
    <name evidence="9" type="ORF">TOLI1172_LOCUS5681</name>
</gene>
<evidence type="ECO:0000256" key="6">
    <source>
        <dbReference type="ARBA" id="ARBA00023136"/>
    </source>
</evidence>
<dbReference type="InterPro" id="IPR007599">
    <property type="entry name" value="DER1"/>
</dbReference>
<evidence type="ECO:0000256" key="2">
    <source>
        <dbReference type="ARBA" id="ARBA00008917"/>
    </source>
</evidence>
<sequence length="244" mass="27589">MAMVQEWYRSMPPVTRSYVSFSVLTTAACALDLVSPLKLYLNWNAVLQRFQIWRIATNFFFFGSFGLDFLFHMFFLYRYSKLLEVNSFRGRTADFLYMLLFGSLLLLASSPITPSIVFLGPSLTFMMVYVWGRRNERQVMNFLGLFNFRAPYLPWVLLLFSIVLGSSPLIDLLGIVAGHIYYYLTDIYPQISGVHLLKTPQILCWLVGFNDDAFNAAAAAAPDRRGGGAAAQDGAAGWGQGRHI</sequence>
<comment type="function">
    <text evidence="7">May be involved in the degradation of misfolded endoplasmic reticulum (ER) luminal proteins.</text>
</comment>
<evidence type="ECO:0000256" key="7">
    <source>
        <dbReference type="RuleBase" id="RU363059"/>
    </source>
</evidence>
<dbReference type="Pfam" id="PF04511">
    <property type="entry name" value="DER1"/>
    <property type="match status" value="1"/>
</dbReference>
<comment type="caution">
    <text evidence="7">Lacks conserved residue(s) required for the propagation of feature annotation.</text>
</comment>
<dbReference type="AlphaFoldDB" id="A0A7S1ESP2"/>
<feature type="region of interest" description="Disordered" evidence="8">
    <location>
        <begin position="224"/>
        <end position="244"/>
    </location>
</feature>
<dbReference type="SUPFAM" id="SSF144091">
    <property type="entry name" value="Rhomboid-like"/>
    <property type="match status" value="1"/>
</dbReference>
<protein>
    <recommendedName>
        <fullName evidence="7">Derlin</fullName>
    </recommendedName>
</protein>
<evidence type="ECO:0000256" key="3">
    <source>
        <dbReference type="ARBA" id="ARBA00022692"/>
    </source>
</evidence>
<comment type="subcellular location">
    <subcellularLocation>
        <location evidence="1 7">Endoplasmic reticulum membrane</location>
        <topology evidence="1 7">Multi-pass membrane protein</topology>
    </subcellularLocation>
</comment>
<dbReference type="InterPro" id="IPR035952">
    <property type="entry name" value="Rhomboid-like_sf"/>
</dbReference>
<feature type="transmembrane region" description="Helical" evidence="7">
    <location>
        <begin position="52"/>
        <end position="76"/>
    </location>
</feature>
<evidence type="ECO:0000313" key="9">
    <source>
        <dbReference type="EMBL" id="CAD8821286.1"/>
    </source>
</evidence>
<name>A0A7S1ESP2_9RHOD</name>
<evidence type="ECO:0000256" key="1">
    <source>
        <dbReference type="ARBA" id="ARBA00004477"/>
    </source>
</evidence>
<organism evidence="9">
    <name type="scientific">Timspurckia oligopyrenoides</name>
    <dbReference type="NCBI Taxonomy" id="708627"/>
    <lineage>
        <taxon>Eukaryota</taxon>
        <taxon>Rhodophyta</taxon>
        <taxon>Bangiophyceae</taxon>
        <taxon>Porphyridiales</taxon>
        <taxon>Porphyridiaceae</taxon>
        <taxon>Timspurckia</taxon>
    </lineage>
</organism>
<keyword evidence="6 7" id="KW-0472">Membrane</keyword>
<evidence type="ECO:0000256" key="5">
    <source>
        <dbReference type="ARBA" id="ARBA00022989"/>
    </source>
</evidence>
<dbReference type="EMBL" id="HBFP01007932">
    <property type="protein sequence ID" value="CAD8821286.1"/>
    <property type="molecule type" value="Transcribed_RNA"/>
</dbReference>
<keyword evidence="5 7" id="KW-1133">Transmembrane helix</keyword>
<comment type="similarity">
    <text evidence="2 7">Belongs to the derlin family.</text>
</comment>
<accession>A0A7S1ESP2</accession>
<evidence type="ECO:0000256" key="4">
    <source>
        <dbReference type="ARBA" id="ARBA00022824"/>
    </source>
</evidence>
<feature type="transmembrane region" description="Helical" evidence="7">
    <location>
        <begin position="152"/>
        <end position="184"/>
    </location>
</feature>
<dbReference type="GO" id="GO:0033554">
    <property type="term" value="P:cellular response to stress"/>
    <property type="evidence" value="ECO:0007669"/>
    <property type="project" value="UniProtKB-ARBA"/>
</dbReference>
<dbReference type="FunFam" id="1.20.1540.10:FF:000016">
    <property type="entry name" value="Derlin"/>
    <property type="match status" value="1"/>
</dbReference>
<proteinExistence type="inferred from homology"/>
<reference evidence="9" key="1">
    <citation type="submission" date="2021-01" db="EMBL/GenBank/DDBJ databases">
        <authorList>
            <person name="Corre E."/>
            <person name="Pelletier E."/>
            <person name="Niang G."/>
            <person name="Scheremetjew M."/>
            <person name="Finn R."/>
            <person name="Kale V."/>
            <person name="Holt S."/>
            <person name="Cochrane G."/>
            <person name="Meng A."/>
            <person name="Brown T."/>
            <person name="Cohen L."/>
        </authorList>
    </citation>
    <scope>NUCLEOTIDE SEQUENCE</scope>
    <source>
        <strain evidence="9">CCMP3278</strain>
    </source>
</reference>
<dbReference type="PANTHER" id="PTHR11009">
    <property type="entry name" value="DER1-LIKE PROTEIN, DERLIN"/>
    <property type="match status" value="1"/>
</dbReference>
<dbReference type="GO" id="GO:0005789">
    <property type="term" value="C:endoplasmic reticulum membrane"/>
    <property type="evidence" value="ECO:0007669"/>
    <property type="project" value="UniProtKB-SubCell"/>
</dbReference>